<accession>A0A6A1W461</accession>
<evidence type="ECO:0000313" key="2">
    <source>
        <dbReference type="EMBL" id="KAB1220012.1"/>
    </source>
</evidence>
<sequence length="272" mass="31067">MDLWDRICTILRARKITVEDVSKKRSMDLRLLYGVAYGHSCFGRWGYRFCRGSFGVAEHYYISAIELLSSLELEVIIEDFGKTDKGREIKQTIRHYRDMSETQLVTIKDLLRGSHLVELATQAILESKHFAKEWPFVDAEDQYLRFICRLVPRLCGTEAEMEMVLPVGEIVVVPMHATVGELKQAVENALKDTFQSWELEDEELLFGAVESGAELCVRGTGIGLENRLRYEGGADNWVVKCECGAQDDDGERMVECDLCVLRMLRLTRATKN</sequence>
<protein>
    <submittedName>
        <fullName evidence="2">PHD finger protein MALE MEIOCYTE DEATH 1</fullName>
    </submittedName>
</protein>
<dbReference type="AlphaFoldDB" id="A0A6A1W461"/>
<dbReference type="Proteomes" id="UP000516437">
    <property type="component" value="Chromosome 3"/>
</dbReference>
<reference evidence="2 3" key="1">
    <citation type="journal article" date="2019" name="Plant Biotechnol. J.">
        <title>The red bayberry genome and genetic basis of sex determination.</title>
        <authorList>
            <person name="Jia H.M."/>
            <person name="Jia H.J."/>
            <person name="Cai Q.L."/>
            <person name="Wang Y."/>
            <person name="Zhao H.B."/>
            <person name="Yang W.F."/>
            <person name="Wang G.Y."/>
            <person name="Li Y.H."/>
            <person name="Zhan D.L."/>
            <person name="Shen Y.T."/>
            <person name="Niu Q.F."/>
            <person name="Chang L."/>
            <person name="Qiu J."/>
            <person name="Zhao L."/>
            <person name="Xie H.B."/>
            <person name="Fu W.Y."/>
            <person name="Jin J."/>
            <person name="Li X.W."/>
            <person name="Jiao Y."/>
            <person name="Zhou C.C."/>
            <person name="Tu T."/>
            <person name="Chai C.Y."/>
            <person name="Gao J.L."/>
            <person name="Fan L.J."/>
            <person name="van de Weg E."/>
            <person name="Wang J.Y."/>
            <person name="Gao Z.S."/>
        </authorList>
    </citation>
    <scope>NUCLEOTIDE SEQUENCE [LARGE SCALE GENOMIC DNA]</scope>
    <source>
        <tissue evidence="2">Leaves</tissue>
    </source>
</reference>
<dbReference type="PANTHER" id="PTHR46201:SF9">
    <property type="entry name" value="PHD FINGER PROTEIN MALE MEIOCYTE DEATH 1"/>
    <property type="match status" value="1"/>
</dbReference>
<dbReference type="OrthoDB" id="1739532at2759"/>
<organism evidence="2 3">
    <name type="scientific">Morella rubra</name>
    <name type="common">Chinese bayberry</name>
    <dbReference type="NCBI Taxonomy" id="262757"/>
    <lineage>
        <taxon>Eukaryota</taxon>
        <taxon>Viridiplantae</taxon>
        <taxon>Streptophyta</taxon>
        <taxon>Embryophyta</taxon>
        <taxon>Tracheophyta</taxon>
        <taxon>Spermatophyta</taxon>
        <taxon>Magnoliopsida</taxon>
        <taxon>eudicotyledons</taxon>
        <taxon>Gunneridae</taxon>
        <taxon>Pentapetalae</taxon>
        <taxon>rosids</taxon>
        <taxon>fabids</taxon>
        <taxon>Fagales</taxon>
        <taxon>Myricaceae</taxon>
        <taxon>Morella</taxon>
    </lineage>
</organism>
<comment type="caution">
    <text evidence="2">The sequence shown here is derived from an EMBL/GenBank/DDBJ whole genome shotgun (WGS) entry which is preliminary data.</text>
</comment>
<dbReference type="PANTHER" id="PTHR46201">
    <property type="entry name" value="PHD FINGER PROTEIN MALE MEIOCYTE DEATH 1-RELATED"/>
    <property type="match status" value="1"/>
</dbReference>
<dbReference type="Pfam" id="PF25565">
    <property type="entry name" value="Ubiquitin_At1g33420"/>
    <property type="match status" value="1"/>
</dbReference>
<keyword evidence="3" id="KW-1185">Reference proteome</keyword>
<name>A0A6A1W461_9ROSI</name>
<feature type="domain" description="PHD finger protein MALE STERILITY 1-like ubiquitin-like" evidence="1">
    <location>
        <begin position="140"/>
        <end position="221"/>
    </location>
</feature>
<evidence type="ECO:0000313" key="3">
    <source>
        <dbReference type="Proteomes" id="UP000516437"/>
    </source>
</evidence>
<gene>
    <name evidence="2" type="ORF">CJ030_MR3G018318</name>
</gene>
<dbReference type="InterPro" id="IPR057765">
    <property type="entry name" value="MS1-like_ubiquitin"/>
</dbReference>
<proteinExistence type="predicted"/>
<dbReference type="EMBL" id="RXIC02000021">
    <property type="protein sequence ID" value="KAB1220012.1"/>
    <property type="molecule type" value="Genomic_DNA"/>
</dbReference>
<evidence type="ECO:0000259" key="1">
    <source>
        <dbReference type="Pfam" id="PF25565"/>
    </source>
</evidence>